<protein>
    <submittedName>
        <fullName evidence="1">Uncharacterized protein</fullName>
    </submittedName>
</protein>
<organism evidence="1 2">
    <name type="scientific">Salmonella enterica I</name>
    <dbReference type="NCBI Taxonomy" id="59201"/>
    <lineage>
        <taxon>Bacteria</taxon>
        <taxon>Pseudomonadati</taxon>
        <taxon>Pseudomonadota</taxon>
        <taxon>Gammaproteobacteria</taxon>
        <taxon>Enterobacterales</taxon>
        <taxon>Enterobacteriaceae</taxon>
        <taxon>Salmonella</taxon>
    </lineage>
</organism>
<dbReference type="AlphaFoldDB" id="A0A447PP54"/>
<dbReference type="Proteomes" id="UP000277214">
    <property type="component" value="Chromosome 1"/>
</dbReference>
<proteinExistence type="predicted"/>
<dbReference type="EMBL" id="LR134149">
    <property type="protein sequence ID" value="VEA40800.1"/>
    <property type="molecule type" value="Genomic_DNA"/>
</dbReference>
<sequence length="53" mass="5622">MHLIFIIDINGLAKFITFVTLIADQSGGLQENEKPIKKGDGVPDSAVLISPVG</sequence>
<evidence type="ECO:0000313" key="2">
    <source>
        <dbReference type="Proteomes" id="UP000277214"/>
    </source>
</evidence>
<name>A0A447PP54_SALET</name>
<accession>A0A447PP54</accession>
<evidence type="ECO:0000313" key="1">
    <source>
        <dbReference type="EMBL" id="VEA40800.1"/>
    </source>
</evidence>
<gene>
    <name evidence="1" type="ORF">NCTC8272_03600</name>
</gene>
<reference evidence="1 2" key="1">
    <citation type="submission" date="2018-12" db="EMBL/GenBank/DDBJ databases">
        <authorList>
            <consortium name="Pathogen Informatics"/>
        </authorList>
    </citation>
    <scope>NUCLEOTIDE SEQUENCE [LARGE SCALE GENOMIC DNA]</scope>
    <source>
        <strain evidence="1 2">NCTC8272</strain>
    </source>
</reference>